<dbReference type="Pfam" id="PF00903">
    <property type="entry name" value="Glyoxalase"/>
    <property type="match status" value="1"/>
</dbReference>
<dbReference type="PANTHER" id="PTHR33993:SF5">
    <property type="entry name" value="GLYOXALASE"/>
    <property type="match status" value="1"/>
</dbReference>
<dbReference type="PANTHER" id="PTHR33993">
    <property type="entry name" value="GLYOXALASE-RELATED"/>
    <property type="match status" value="1"/>
</dbReference>
<dbReference type="Gene3D" id="3.10.180.10">
    <property type="entry name" value="2,3-Dihydroxybiphenyl 1,2-Dioxygenase, domain 1"/>
    <property type="match status" value="1"/>
</dbReference>
<dbReference type="InterPro" id="IPR029068">
    <property type="entry name" value="Glyas_Bleomycin-R_OHBP_Dase"/>
</dbReference>
<accession>A0ABQ3IL18</accession>
<gene>
    <name evidence="2" type="ORF">GCM10016455_00330</name>
</gene>
<dbReference type="Proteomes" id="UP000609802">
    <property type="component" value="Unassembled WGS sequence"/>
</dbReference>
<dbReference type="SUPFAM" id="SSF54593">
    <property type="entry name" value="Glyoxalase/Bleomycin resistance protein/Dihydroxybiphenyl dioxygenase"/>
    <property type="match status" value="1"/>
</dbReference>
<protein>
    <submittedName>
        <fullName evidence="2">Glyoxalase</fullName>
    </submittedName>
</protein>
<proteinExistence type="predicted"/>
<comment type="caution">
    <text evidence="2">The sequence shown here is derived from an EMBL/GenBank/DDBJ whole genome shotgun (WGS) entry which is preliminary data.</text>
</comment>
<organism evidence="2 3">
    <name type="scientific">Aliiroseovarius zhejiangensis</name>
    <dbReference type="NCBI Taxonomy" id="1632025"/>
    <lineage>
        <taxon>Bacteria</taxon>
        <taxon>Pseudomonadati</taxon>
        <taxon>Pseudomonadota</taxon>
        <taxon>Alphaproteobacteria</taxon>
        <taxon>Rhodobacterales</taxon>
        <taxon>Paracoccaceae</taxon>
        <taxon>Aliiroseovarius</taxon>
    </lineage>
</organism>
<dbReference type="InterPro" id="IPR037523">
    <property type="entry name" value="VOC_core"/>
</dbReference>
<dbReference type="RefSeq" id="WP_229836349.1">
    <property type="nucleotide sequence ID" value="NZ_BNCH01000001.1"/>
</dbReference>
<dbReference type="EMBL" id="BNCH01000001">
    <property type="protein sequence ID" value="GHE85177.1"/>
    <property type="molecule type" value="Genomic_DNA"/>
</dbReference>
<keyword evidence="3" id="KW-1185">Reference proteome</keyword>
<evidence type="ECO:0000259" key="1">
    <source>
        <dbReference type="PROSITE" id="PS51819"/>
    </source>
</evidence>
<evidence type="ECO:0000313" key="3">
    <source>
        <dbReference type="Proteomes" id="UP000609802"/>
    </source>
</evidence>
<dbReference type="InterPro" id="IPR004360">
    <property type="entry name" value="Glyas_Fos-R_dOase_dom"/>
</dbReference>
<dbReference type="PROSITE" id="PS51819">
    <property type="entry name" value="VOC"/>
    <property type="match status" value="1"/>
</dbReference>
<feature type="domain" description="VOC" evidence="1">
    <location>
        <begin position="8"/>
        <end position="126"/>
    </location>
</feature>
<evidence type="ECO:0000313" key="2">
    <source>
        <dbReference type="EMBL" id="GHE85177.1"/>
    </source>
</evidence>
<reference evidence="3" key="1">
    <citation type="journal article" date="2019" name="Int. J. Syst. Evol. Microbiol.">
        <title>The Global Catalogue of Microorganisms (GCM) 10K type strain sequencing project: providing services to taxonomists for standard genome sequencing and annotation.</title>
        <authorList>
            <consortium name="The Broad Institute Genomics Platform"/>
            <consortium name="The Broad Institute Genome Sequencing Center for Infectious Disease"/>
            <person name="Wu L."/>
            <person name="Ma J."/>
        </authorList>
    </citation>
    <scope>NUCLEOTIDE SEQUENCE [LARGE SCALE GENOMIC DNA]</scope>
    <source>
        <strain evidence="3">KCTC 42443</strain>
    </source>
</reference>
<name>A0ABQ3IL18_9RHOB</name>
<sequence>MIIAKVTGIGGVFIKSTGDGATLAKWYRDHLGLELADFGGAILKWQDDNANDGGLTVWATADRGSTWFAPSTAGFMINYRVDDLDGLLAQLKAAGVQIVAGPERHENGDFAWIMDAEGNKVELWQPCEWDDSRTSDTDPA</sequence>
<dbReference type="InterPro" id="IPR052164">
    <property type="entry name" value="Anthracycline_SecMetBiosynth"/>
</dbReference>